<dbReference type="SUPFAM" id="SSF47576">
    <property type="entry name" value="Calponin-homology domain, CH-domain"/>
    <property type="match status" value="1"/>
</dbReference>
<dbReference type="InterPro" id="IPR050606">
    <property type="entry name" value="Calponin-like"/>
</dbReference>
<name>A0A7S2TD73_PROMC</name>
<dbReference type="EMBL" id="HBHN01006762">
    <property type="protein sequence ID" value="CAD9724663.1"/>
    <property type="molecule type" value="Transcribed_RNA"/>
</dbReference>
<dbReference type="GO" id="GO:0007015">
    <property type="term" value="P:actin filament organization"/>
    <property type="evidence" value="ECO:0007669"/>
    <property type="project" value="TreeGrafter"/>
</dbReference>
<organism evidence="1">
    <name type="scientific">Prorocentrum micans</name>
    <name type="common">Red tide dinoflagellate</name>
    <dbReference type="NCBI Taxonomy" id="2945"/>
    <lineage>
        <taxon>Eukaryota</taxon>
        <taxon>Sar</taxon>
        <taxon>Alveolata</taxon>
        <taxon>Dinophyceae</taxon>
        <taxon>Prorocentrales</taxon>
        <taxon>Prorocentraceae</taxon>
        <taxon>Prorocentrum</taxon>
    </lineage>
</organism>
<dbReference type="Gene3D" id="1.10.418.10">
    <property type="entry name" value="Calponin-like domain"/>
    <property type="match status" value="1"/>
</dbReference>
<dbReference type="InterPro" id="IPR036872">
    <property type="entry name" value="CH_dom_sf"/>
</dbReference>
<dbReference type="GO" id="GO:0015629">
    <property type="term" value="C:actin cytoskeleton"/>
    <property type="evidence" value="ECO:0007669"/>
    <property type="project" value="TreeGrafter"/>
</dbReference>
<proteinExistence type="predicted"/>
<protein>
    <recommendedName>
        <fullName evidence="2">Calponin-homology (CH) domain-containing protein</fullName>
    </recommendedName>
</protein>
<sequence length="115" mass="12663">MPFKLRENISAFVRGCREMGVPEGDLFTTEALFEQKDIATVVLGLFAFSRAIQTNKSINFKGPILGAKVQPKGVMDGFKNVNPNATVAAQNMGSSCVMEKTVHEDVREKIKTEKL</sequence>
<evidence type="ECO:0008006" key="2">
    <source>
        <dbReference type="Google" id="ProtNLM"/>
    </source>
</evidence>
<dbReference type="GO" id="GO:0051015">
    <property type="term" value="F:actin filament binding"/>
    <property type="evidence" value="ECO:0007669"/>
    <property type="project" value="TreeGrafter"/>
</dbReference>
<dbReference type="PANTHER" id="PTHR47385">
    <property type="entry name" value="CALPONIN"/>
    <property type="match status" value="1"/>
</dbReference>
<gene>
    <name evidence="1" type="ORF">PMIC02512_LOCUS1823</name>
</gene>
<evidence type="ECO:0000313" key="1">
    <source>
        <dbReference type="EMBL" id="CAD9724663.1"/>
    </source>
</evidence>
<dbReference type="PANTHER" id="PTHR47385:SF14">
    <property type="entry name" value="TRANSGELIN"/>
    <property type="match status" value="1"/>
</dbReference>
<dbReference type="AlphaFoldDB" id="A0A7S2TD73"/>
<reference evidence="1" key="1">
    <citation type="submission" date="2021-01" db="EMBL/GenBank/DDBJ databases">
        <authorList>
            <person name="Corre E."/>
            <person name="Pelletier E."/>
            <person name="Niang G."/>
            <person name="Scheremetjew M."/>
            <person name="Finn R."/>
            <person name="Kale V."/>
            <person name="Holt S."/>
            <person name="Cochrane G."/>
            <person name="Meng A."/>
            <person name="Brown T."/>
            <person name="Cohen L."/>
        </authorList>
    </citation>
    <scope>NUCLEOTIDE SEQUENCE</scope>
    <source>
        <strain evidence="1">CCCM 845</strain>
    </source>
</reference>
<accession>A0A7S2TD73</accession>